<organism evidence="6 7">
    <name type="scientific">Cimex lectularius</name>
    <name type="common">Bed bug</name>
    <name type="synonym">Acanthia lectularia</name>
    <dbReference type="NCBI Taxonomy" id="79782"/>
    <lineage>
        <taxon>Eukaryota</taxon>
        <taxon>Metazoa</taxon>
        <taxon>Ecdysozoa</taxon>
        <taxon>Arthropoda</taxon>
        <taxon>Hexapoda</taxon>
        <taxon>Insecta</taxon>
        <taxon>Pterygota</taxon>
        <taxon>Neoptera</taxon>
        <taxon>Paraneoptera</taxon>
        <taxon>Hemiptera</taxon>
        <taxon>Heteroptera</taxon>
        <taxon>Panheteroptera</taxon>
        <taxon>Cimicomorpha</taxon>
        <taxon>Cimicidae</taxon>
        <taxon>Cimex</taxon>
    </lineage>
</organism>
<dbReference type="Pfam" id="PF11830">
    <property type="entry name" value="DUF3350"/>
    <property type="match status" value="1"/>
</dbReference>
<dbReference type="Gene3D" id="1.10.8.270">
    <property type="entry name" value="putative rabgap domain of human tbc1 domain family member 14 like domains"/>
    <property type="match status" value="1"/>
</dbReference>
<dbReference type="InterPro" id="IPR006020">
    <property type="entry name" value="PTB/PI_dom"/>
</dbReference>
<dbReference type="KEGG" id="clec:106667683"/>
<feature type="region of interest" description="Disordered" evidence="4">
    <location>
        <begin position="482"/>
        <end position="535"/>
    </location>
</feature>
<dbReference type="Gene3D" id="1.10.472.80">
    <property type="entry name" value="Ypt/Rab-GAP domain of gyp1p, domain 3"/>
    <property type="match status" value="1"/>
</dbReference>
<name>A0A8I6RWT1_CIMLE</name>
<dbReference type="EnsemblMetazoa" id="XM_014395771.2">
    <property type="protein sequence ID" value="XP_014251257.1"/>
    <property type="gene ID" value="LOC106667683"/>
</dbReference>
<dbReference type="GeneID" id="106667683"/>
<dbReference type="SMART" id="SM00164">
    <property type="entry name" value="TBC"/>
    <property type="match status" value="1"/>
</dbReference>
<dbReference type="InterPro" id="IPR000195">
    <property type="entry name" value="Rab-GAP-TBC_dom"/>
</dbReference>
<dbReference type="InterPro" id="IPR021785">
    <property type="entry name" value="DUF3350"/>
</dbReference>
<dbReference type="Gene3D" id="1.10.10.2750">
    <property type="match status" value="1"/>
</dbReference>
<reference evidence="6" key="1">
    <citation type="submission" date="2022-01" db="UniProtKB">
        <authorList>
            <consortium name="EnsemblMetazoa"/>
        </authorList>
    </citation>
    <scope>IDENTIFICATION</scope>
</reference>
<dbReference type="PANTHER" id="PTHR47219:SF16">
    <property type="entry name" value="GTPASE ACTIVATING PROTEIN"/>
    <property type="match status" value="1"/>
</dbReference>
<proteinExistence type="predicted"/>
<dbReference type="CDD" id="cd01269">
    <property type="entry name" value="PTB_TBC1D1_like"/>
    <property type="match status" value="1"/>
</dbReference>
<dbReference type="SUPFAM" id="SSF47923">
    <property type="entry name" value="Ypt/Rab-GAP domain of gyp1p"/>
    <property type="match status" value="2"/>
</dbReference>
<dbReference type="PROSITE" id="PS50086">
    <property type="entry name" value="TBC_RABGAP"/>
    <property type="match status" value="1"/>
</dbReference>
<evidence type="ECO:0000313" key="7">
    <source>
        <dbReference type="Proteomes" id="UP000494040"/>
    </source>
</evidence>
<dbReference type="PANTHER" id="PTHR47219">
    <property type="entry name" value="RAB GTPASE-ACTIVATING PROTEIN 1-LIKE"/>
    <property type="match status" value="1"/>
</dbReference>
<keyword evidence="3" id="KW-0175">Coiled coil</keyword>
<dbReference type="InterPro" id="IPR035969">
    <property type="entry name" value="Rab-GAP_TBC_sf"/>
</dbReference>
<evidence type="ECO:0000256" key="2">
    <source>
        <dbReference type="ARBA" id="ARBA00022553"/>
    </source>
</evidence>
<evidence type="ECO:0000259" key="5">
    <source>
        <dbReference type="PROSITE" id="PS50086"/>
    </source>
</evidence>
<evidence type="ECO:0000256" key="1">
    <source>
        <dbReference type="ARBA" id="ARBA00022468"/>
    </source>
</evidence>
<evidence type="ECO:0000256" key="3">
    <source>
        <dbReference type="SAM" id="Coils"/>
    </source>
</evidence>
<keyword evidence="1" id="KW-0343">GTPase activation</keyword>
<dbReference type="Gene3D" id="2.30.29.30">
    <property type="entry name" value="Pleckstrin-homology domain (PH domain)/Phosphotyrosine-binding domain (PTB)"/>
    <property type="match status" value="2"/>
</dbReference>
<accession>A0A8I6RWT1</accession>
<dbReference type="FunFam" id="1.10.472.80:FF:000043">
    <property type="entry name" value="Pollux, isoform A"/>
    <property type="match status" value="1"/>
</dbReference>
<dbReference type="OrthoDB" id="295078at2759"/>
<dbReference type="CTD" id="40704"/>
<keyword evidence="2" id="KW-0597">Phosphoprotein</keyword>
<feature type="domain" description="Rab-GAP TBC" evidence="5">
    <location>
        <begin position="638"/>
        <end position="833"/>
    </location>
</feature>
<dbReference type="SUPFAM" id="SSF50729">
    <property type="entry name" value="PH domain-like"/>
    <property type="match status" value="2"/>
</dbReference>
<protein>
    <recommendedName>
        <fullName evidence="5">Rab-GAP TBC domain-containing protein</fullName>
    </recommendedName>
</protein>
<dbReference type="Pfam" id="PF00566">
    <property type="entry name" value="RabGAP-TBC"/>
    <property type="match status" value="1"/>
</dbReference>
<dbReference type="CDD" id="cd00934">
    <property type="entry name" value="PTB"/>
    <property type="match status" value="1"/>
</dbReference>
<feature type="region of interest" description="Disordered" evidence="4">
    <location>
        <begin position="203"/>
        <end position="224"/>
    </location>
</feature>
<keyword evidence="7" id="KW-1185">Reference proteome</keyword>
<sequence>MFFLDYLGHATVDKRLSNPMVPWIVAQIRRGDNKKKVVARVEHGVIEVRLEENDAALCTHTLRLVSRLTVQPSYLFYTVKDKDQPLLYCHLFQSDDQHMILDMMATIKEQSSKLTNRTTTSLCPDISPSSSHFFEVFYIGRIKVSHKKVPDTFIDDALDKFDSLERLKKEKNETHSLNNNDDHTVLNGVDLKKGDAYCSSDGQAESTCDPQPIEGTRKRSGSVGSTLTKKHELFNKDNGIIQPEQNRTMVFHVGRTDLRLISPDRKQVLLHKYLKEITCSVQGMKHPSYLAFICKEVTTEPVTYIAYVFKCQSPGVAEDLVTAISQASVNDKKSNIASCEHCPMVWYHKLCSELEGLNEKAMEDVLNRRLNLLPEAEHAVVQMKLSGVEPPQGGGAKEHIELIMMLLRAHCESKQSRHIHDNIENRHEFLTHFSGGAIFLKAKRSLTSSFDQLLKRRGSKDELGPVLSMSTSNISKDLIQESSHSLTDSPEDPITEEPGTPGSMMNLFMKLGNSPKTPSQDWKSNDSEKPPPRSWRQAIFNTVITPSKALQEKEKQNRKKDKQFYRELWKKAINQTRLLIRMEKENAKLTARQEEANVKRIKLEYEEIGSVDNSDLWDSIITEEKIRDDMIDILAFKGVPKMKRGDIWLHLVKHQSTKTPFNLENFPYFNVPYEHLLKELTSHQHAILIDLGRTFPSHSYFSSPLGPGQLALFNILKAYSLLDPEVGYCQGLSFIAAVLLLHMSEAEAFYLLKHLMFQRGFRARYLPDMTALQVSLYQLSRLMHDHHPQLYTHFDALDIHPALYAAPWLLTLFASQFPLGYVARVFDLLFANSPDILFKIALALIGHHEQNLLNCDSFELVMDYLKNTLPKVNTQTLDRLLKEALNTDISKEINEYGVEYHVLQEEMASPRPETKKIKELEASNQALNQQLSAMSQQLQIEISNKNRLESSRSNYMQQLNRLEADKKSLENSVNTLGLFISEIVDANRDIQVPKEVLKILQEINITSQRRKSLVSQMSAPEFLIKDPVKVIKEEDETKPVEEKSIGRILTEAEKNAIAIRKKREQEVQSKLKSSQSSLEIGIHPLDSNNVPIHFEGTVNLKKIQLQKTRTVASMKNVELKIVEKPSDSVTDKLTLTKNKVTRLFESCNDVFKREENYKPFGQETQLLIKSQAMQKSNGFLT</sequence>
<evidence type="ECO:0000313" key="6">
    <source>
        <dbReference type="EnsemblMetazoa" id="XP_014251257.1"/>
    </source>
</evidence>
<dbReference type="OMA" id="TIVWISE"/>
<dbReference type="GO" id="GO:0005096">
    <property type="term" value="F:GTPase activator activity"/>
    <property type="evidence" value="ECO:0007669"/>
    <property type="project" value="UniProtKB-KW"/>
</dbReference>
<dbReference type="Proteomes" id="UP000494040">
    <property type="component" value="Unassembled WGS sequence"/>
</dbReference>
<dbReference type="InterPro" id="IPR050302">
    <property type="entry name" value="Rab_GAP_TBC_domain"/>
</dbReference>
<dbReference type="AlphaFoldDB" id="A0A8I6RWT1"/>
<dbReference type="InterPro" id="IPR011993">
    <property type="entry name" value="PH-like_dom_sf"/>
</dbReference>
<dbReference type="RefSeq" id="XP_014251257.1">
    <property type="nucleotide sequence ID" value="XM_014395771.2"/>
</dbReference>
<evidence type="ECO:0000256" key="4">
    <source>
        <dbReference type="SAM" id="MobiDB-lite"/>
    </source>
</evidence>
<feature type="coiled-coil region" evidence="3">
    <location>
        <begin position="917"/>
        <end position="972"/>
    </location>
</feature>
<dbReference type="FunFam" id="1.10.8.270:FF:000001">
    <property type="entry name" value="TBC1 domain family member 1"/>
    <property type="match status" value="1"/>
</dbReference>
<dbReference type="SMART" id="SM00462">
    <property type="entry name" value="PTB"/>
    <property type="match status" value="1"/>
</dbReference>